<comment type="caution">
    <text evidence="3">Lacks conserved residue(s) required for the propagation of feature annotation.</text>
</comment>
<dbReference type="AlphaFoldDB" id="A0A7W4W426"/>
<keyword evidence="2 3" id="KW-0808">Transferase</keyword>
<evidence type="ECO:0000313" key="5">
    <source>
        <dbReference type="EMBL" id="MBB3046484.1"/>
    </source>
</evidence>
<dbReference type="GO" id="GO:0005829">
    <property type="term" value="C:cytosol"/>
    <property type="evidence" value="ECO:0007669"/>
    <property type="project" value="TreeGrafter"/>
</dbReference>
<dbReference type="NCBIfam" id="TIGR01694">
    <property type="entry name" value="MTAP"/>
    <property type="match status" value="1"/>
</dbReference>
<keyword evidence="6" id="KW-1185">Reference proteome</keyword>
<feature type="binding site" evidence="3">
    <location>
        <position position="11"/>
    </location>
    <ligand>
        <name>phosphate</name>
        <dbReference type="ChEBI" id="CHEBI:43474"/>
    </ligand>
</feature>
<feature type="binding site" evidence="3">
    <location>
        <begin position="53"/>
        <end position="54"/>
    </location>
    <ligand>
        <name>phosphate</name>
        <dbReference type="ChEBI" id="CHEBI:43474"/>
    </ligand>
</feature>
<feature type="site" description="Important for substrate specificity" evidence="3">
    <location>
        <position position="168"/>
    </location>
</feature>
<dbReference type="EMBL" id="JACHWY010000001">
    <property type="protein sequence ID" value="MBB3046484.1"/>
    <property type="molecule type" value="Genomic_DNA"/>
</dbReference>
<comment type="caution">
    <text evidence="5">The sequence shown here is derived from an EMBL/GenBank/DDBJ whole genome shotgun (WGS) entry which is preliminary data.</text>
</comment>
<dbReference type="InterPro" id="IPR000845">
    <property type="entry name" value="Nucleoside_phosphorylase_d"/>
</dbReference>
<dbReference type="PANTHER" id="PTHR42679:SF2">
    <property type="entry name" value="S-METHYL-5'-THIOADENOSINE PHOSPHORYLASE"/>
    <property type="match status" value="1"/>
</dbReference>
<keyword evidence="1 3" id="KW-0328">Glycosyltransferase</keyword>
<name>A0A7W4W426_9GAMM</name>
<organism evidence="5 6">
    <name type="scientific">Litorivivens lipolytica</name>
    <dbReference type="NCBI Taxonomy" id="1524264"/>
    <lineage>
        <taxon>Bacteria</taxon>
        <taxon>Pseudomonadati</taxon>
        <taxon>Pseudomonadota</taxon>
        <taxon>Gammaproteobacteria</taxon>
        <taxon>Litorivivens</taxon>
    </lineage>
</organism>
<protein>
    <recommendedName>
        <fullName evidence="3">Probable S-methyl-5'-thioinosine phosphorylase</fullName>
        <ecNumber evidence="3">2.4.2.44</ecNumber>
    </recommendedName>
    <alternativeName>
        <fullName evidence="3">5'-methylthioinosine phosphorylase</fullName>
        <shortName evidence="3">MTI phosphorylase</shortName>
        <shortName evidence="3">MTIP</shortName>
    </alternativeName>
</protein>
<comment type="catalytic activity">
    <reaction evidence="3">
        <text>S-methyl-5'-thioinosine + phosphate = 5-(methylsulfanyl)-alpha-D-ribose 1-phosphate + hypoxanthine</text>
        <dbReference type="Rhea" id="RHEA:30643"/>
        <dbReference type="ChEBI" id="CHEBI:17368"/>
        <dbReference type="ChEBI" id="CHEBI:43474"/>
        <dbReference type="ChEBI" id="CHEBI:48595"/>
        <dbReference type="ChEBI" id="CHEBI:58533"/>
        <dbReference type="EC" id="2.4.2.44"/>
    </reaction>
</comment>
<evidence type="ECO:0000256" key="3">
    <source>
        <dbReference type="HAMAP-Rule" id="MF_01963"/>
    </source>
</evidence>
<evidence type="ECO:0000256" key="1">
    <source>
        <dbReference type="ARBA" id="ARBA00022676"/>
    </source>
</evidence>
<dbReference type="PANTHER" id="PTHR42679">
    <property type="entry name" value="S-METHYL-5'-THIOADENOSINE PHOSPHORYLASE"/>
    <property type="match status" value="1"/>
</dbReference>
<dbReference type="CDD" id="cd09010">
    <property type="entry name" value="MTAP_SsMTAPII_like_MTIP"/>
    <property type="match status" value="1"/>
</dbReference>
<feature type="binding site" evidence="3">
    <location>
        <begin position="210"/>
        <end position="212"/>
    </location>
    <ligand>
        <name>substrate</name>
    </ligand>
</feature>
<proteinExistence type="inferred from homology"/>
<feature type="domain" description="Nucleoside phosphorylase" evidence="4">
    <location>
        <begin position="5"/>
        <end position="244"/>
    </location>
</feature>
<gene>
    <name evidence="5" type="ORF">FHR99_000720</name>
</gene>
<comment type="pathway">
    <text evidence="3">Purine metabolism; purine nucleoside salvage.</text>
</comment>
<dbReference type="InterPro" id="IPR010044">
    <property type="entry name" value="MTAP"/>
</dbReference>
<dbReference type="RefSeq" id="WP_183409176.1">
    <property type="nucleotide sequence ID" value="NZ_JACHWY010000001.1"/>
</dbReference>
<dbReference type="UniPathway" id="UPA00606"/>
<dbReference type="GO" id="GO:0019509">
    <property type="term" value="P:L-methionine salvage from methylthioadenosine"/>
    <property type="evidence" value="ECO:0007669"/>
    <property type="project" value="TreeGrafter"/>
</dbReference>
<dbReference type="Pfam" id="PF01048">
    <property type="entry name" value="PNP_UDP_1"/>
    <property type="match status" value="1"/>
</dbReference>
<dbReference type="Gene3D" id="3.40.50.1580">
    <property type="entry name" value="Nucleoside phosphorylase domain"/>
    <property type="match status" value="1"/>
</dbReference>
<reference evidence="5 6" key="1">
    <citation type="submission" date="2020-08" db="EMBL/GenBank/DDBJ databases">
        <title>Genomic Encyclopedia of Type Strains, Phase III (KMG-III): the genomes of soil and plant-associated and newly described type strains.</title>
        <authorList>
            <person name="Whitman W."/>
        </authorList>
    </citation>
    <scope>NUCLEOTIDE SEQUENCE [LARGE SCALE GENOMIC DNA]</scope>
    <source>
        <strain evidence="5 6">CECT 8654</strain>
    </source>
</reference>
<dbReference type="HAMAP" id="MF_01963">
    <property type="entry name" value="MTAP"/>
    <property type="match status" value="1"/>
</dbReference>
<dbReference type="GO" id="GO:0006166">
    <property type="term" value="P:purine ribonucleoside salvage"/>
    <property type="evidence" value="ECO:0007669"/>
    <property type="project" value="UniProtKB-UniRule"/>
</dbReference>
<comment type="miscellaneous">
    <text evidence="3">Although this enzyme belongs to the family of MTA phosphorylases based on sequence homology, it has been shown that conserved amino acid substitutions in the substrate binding pocket convert the substrate specificity of this enzyme from 6-aminopurines to 6-oxopurines.</text>
</comment>
<comment type="subunit">
    <text evidence="3">Homotrimer.</text>
</comment>
<dbReference type="NCBIfam" id="NF006599">
    <property type="entry name" value="PRK09136.1"/>
    <property type="match status" value="1"/>
</dbReference>
<dbReference type="SUPFAM" id="SSF53167">
    <property type="entry name" value="Purine and uridine phosphorylases"/>
    <property type="match status" value="1"/>
</dbReference>
<dbReference type="GO" id="GO:0017061">
    <property type="term" value="F:S-methyl-5-thioadenosine phosphorylase activity"/>
    <property type="evidence" value="ECO:0007669"/>
    <property type="project" value="InterPro"/>
</dbReference>
<dbReference type="EC" id="2.4.2.44" evidence="3"/>
<evidence type="ECO:0000259" key="4">
    <source>
        <dbReference type="Pfam" id="PF01048"/>
    </source>
</evidence>
<dbReference type="InterPro" id="IPR035994">
    <property type="entry name" value="Nucleoside_phosphorylase_sf"/>
</dbReference>
<dbReference type="Proteomes" id="UP000537130">
    <property type="component" value="Unassembled WGS sequence"/>
</dbReference>
<accession>A0A7W4W426</accession>
<sequence length="246" mass="26222">MSDLIAIIGGTGLCDWQGAEHISSEPIETPYGEASAPLRRMRYQGSEFVFLPRHGDGHKFPPHKINYRANIWGLKSLGISQVIAVNAVGGIHPDCGTGALVVPDQIIDYSYGREHTFYDGSDGRLDHVDLGEPYSMALRRRILAAGQSEGVALVDGGVYACTQGPRLETAAEIQRLKRDGADLVGMTAMPEAGLAREAGLDYASLCLVVNPAAGLSSEPITMDDIQKVIDSGMQTVKQVLATAVSA</sequence>
<feature type="site" description="Important for substrate specificity" evidence="3">
    <location>
        <position position="222"/>
    </location>
</feature>
<evidence type="ECO:0000256" key="2">
    <source>
        <dbReference type="ARBA" id="ARBA00022679"/>
    </source>
</evidence>
<comment type="similarity">
    <text evidence="3">Belongs to the PNP/MTAP phosphorylase family. MTAP subfamily.</text>
</comment>
<keyword evidence="3" id="KW-0660">Purine salvage</keyword>
<comment type="function">
    <text evidence="3">Catalyzes the reversible phosphorylation of S-methyl-5'-thioinosine (MTI) to hypoxanthine and 5-methylthioribose-1-phosphate. Involved in the breakdown of S-methyl-5'-thioadenosine (MTA), a major by-product of polyamine biosynthesis. Catabolism of (MTA) occurs via deamination to MTI and phosphorolysis to hypoxanthine.</text>
</comment>
<feature type="binding site" evidence="3">
    <location>
        <position position="186"/>
    </location>
    <ligand>
        <name>substrate</name>
    </ligand>
</feature>
<evidence type="ECO:0000313" key="6">
    <source>
        <dbReference type="Proteomes" id="UP000537130"/>
    </source>
</evidence>
<feature type="binding site" evidence="3">
    <location>
        <position position="187"/>
    </location>
    <ligand>
        <name>phosphate</name>
        <dbReference type="ChEBI" id="CHEBI:43474"/>
    </ligand>
</feature>